<dbReference type="AlphaFoldDB" id="A0A4Q1KPT4"/>
<sequence length="308" mass="34187">MNELGPRDTRAAAWSPPLPEANGFEHAFVETPGLRTHVASIGRGDPVVLLHGFPEHWWQWRHIAPAIATHGYRVICPDLRGSGWTEAADPRFGPESQLDDVIAVLDALGVGRAHFVCHDMGAISGMQLSYRDPGRVRTMLQLSVPPGFMDLTPKMMPAFAHMPALLTHRRSRSLRYLFGPRYVAKPMAEDLIAAYLCAHQRREVENAVAAMYRGMVVPVSVRLVRGVYRRLRLRPPTLTAFGQHDGPFAEPTARRICRNHGRHADRFELAFIDDAAHFVTDDAPDAVVALALDWFVRGASSPAAVDVE</sequence>
<dbReference type="STRING" id="1713.GCA_000718325_02947"/>
<dbReference type="PANTHER" id="PTHR43329">
    <property type="entry name" value="EPOXIDE HYDROLASE"/>
    <property type="match status" value="1"/>
</dbReference>
<dbReference type="Pfam" id="PF00561">
    <property type="entry name" value="Abhydrolase_1"/>
    <property type="match status" value="1"/>
</dbReference>
<evidence type="ECO:0000313" key="6">
    <source>
        <dbReference type="Proteomes" id="UP000290517"/>
    </source>
</evidence>
<dbReference type="PRINTS" id="PR00412">
    <property type="entry name" value="EPOXHYDRLASE"/>
</dbReference>
<dbReference type="InterPro" id="IPR029058">
    <property type="entry name" value="AB_hydrolase_fold"/>
</dbReference>
<evidence type="ECO:0000313" key="5">
    <source>
        <dbReference type="Proteomes" id="UP000289805"/>
    </source>
</evidence>
<accession>A0A4Q1KPT4</accession>
<protein>
    <submittedName>
        <fullName evidence="4">Alpha/beta hydrolase</fullName>
    </submittedName>
</protein>
<dbReference type="Gene3D" id="3.40.50.1820">
    <property type="entry name" value="alpha/beta hydrolase"/>
    <property type="match status" value="1"/>
</dbReference>
<evidence type="ECO:0000313" key="4">
    <source>
        <dbReference type="EMBL" id="RXR32001.1"/>
    </source>
</evidence>
<name>A0A4Q1KPT4_9CELL</name>
<feature type="domain" description="AB hydrolase-1" evidence="2">
    <location>
        <begin position="46"/>
        <end position="173"/>
    </location>
</feature>
<organism evidence="4 5">
    <name type="scientific">Oerskovia turbata</name>
    <dbReference type="NCBI Taxonomy" id="1713"/>
    <lineage>
        <taxon>Bacteria</taxon>
        <taxon>Bacillati</taxon>
        <taxon>Actinomycetota</taxon>
        <taxon>Actinomycetes</taxon>
        <taxon>Micrococcales</taxon>
        <taxon>Cellulomonadaceae</taxon>
        <taxon>Oerskovia</taxon>
    </lineage>
</organism>
<evidence type="ECO:0000256" key="1">
    <source>
        <dbReference type="ARBA" id="ARBA00022801"/>
    </source>
</evidence>
<dbReference type="SUPFAM" id="SSF53474">
    <property type="entry name" value="alpha/beta-Hydrolases"/>
    <property type="match status" value="1"/>
</dbReference>
<dbReference type="InterPro" id="IPR000073">
    <property type="entry name" value="AB_hydrolase_1"/>
</dbReference>
<dbReference type="GO" id="GO:0016787">
    <property type="term" value="F:hydrolase activity"/>
    <property type="evidence" value="ECO:0007669"/>
    <property type="project" value="UniProtKB-KW"/>
</dbReference>
<reference evidence="5 6" key="1">
    <citation type="submission" date="2019-01" db="EMBL/GenBank/DDBJ databases">
        <title>Oerskovia turbata Genome sequencing and assembly.</title>
        <authorList>
            <person name="Dou T."/>
        </authorList>
    </citation>
    <scope>NUCLEOTIDE SEQUENCE [LARGE SCALE GENOMIC DNA]</scope>
    <source>
        <strain evidence="4 5">JCM12123</strain>
        <strain evidence="3 6">JCM3160</strain>
    </source>
</reference>
<keyword evidence="6" id="KW-1185">Reference proteome</keyword>
<dbReference type="Proteomes" id="UP000289805">
    <property type="component" value="Unassembled WGS sequence"/>
</dbReference>
<dbReference type="OrthoDB" id="2987348at2"/>
<evidence type="ECO:0000313" key="3">
    <source>
        <dbReference type="EMBL" id="RXR22040.1"/>
    </source>
</evidence>
<dbReference type="Proteomes" id="UP000290517">
    <property type="component" value="Unassembled WGS sequence"/>
</dbReference>
<gene>
    <name evidence="3" type="ORF">EQW73_16960</name>
    <name evidence="4" type="ORF">EQW78_15620</name>
</gene>
<dbReference type="EMBL" id="SDJR01000014">
    <property type="protein sequence ID" value="RXR22040.1"/>
    <property type="molecule type" value="Genomic_DNA"/>
</dbReference>
<dbReference type="EMBL" id="SDJQ01000021">
    <property type="protein sequence ID" value="RXR32001.1"/>
    <property type="molecule type" value="Genomic_DNA"/>
</dbReference>
<keyword evidence="1 4" id="KW-0378">Hydrolase</keyword>
<comment type="caution">
    <text evidence="4">The sequence shown here is derived from an EMBL/GenBank/DDBJ whole genome shotgun (WGS) entry which is preliminary data.</text>
</comment>
<evidence type="ECO:0000259" key="2">
    <source>
        <dbReference type="Pfam" id="PF00561"/>
    </source>
</evidence>
<dbReference type="InterPro" id="IPR000639">
    <property type="entry name" value="Epox_hydrolase-like"/>
</dbReference>
<proteinExistence type="predicted"/>
<dbReference type="RefSeq" id="WP_030152429.1">
    <property type="nucleotide sequence ID" value="NZ_JOFV01000015.1"/>
</dbReference>